<dbReference type="Pfam" id="PF09992">
    <property type="entry name" value="NAGPA"/>
    <property type="match status" value="1"/>
</dbReference>
<keyword evidence="1" id="KW-0732">Signal</keyword>
<evidence type="ECO:0000259" key="2">
    <source>
        <dbReference type="Pfam" id="PF09992"/>
    </source>
</evidence>
<feature type="signal peptide" evidence="1">
    <location>
        <begin position="1"/>
        <end position="18"/>
    </location>
</feature>
<dbReference type="AlphaFoldDB" id="K2GG02"/>
<evidence type="ECO:0000256" key="1">
    <source>
        <dbReference type="SAM" id="SignalP"/>
    </source>
</evidence>
<gene>
    <name evidence="3" type="ORF">ACD_2C00193G0005</name>
</gene>
<name>K2GG02_9BACT</name>
<feature type="chain" id="PRO_5017334326" evidence="1">
    <location>
        <begin position="19"/>
        <end position="335"/>
    </location>
</feature>
<evidence type="ECO:0000313" key="3">
    <source>
        <dbReference type="EMBL" id="EKE29284.1"/>
    </source>
</evidence>
<protein>
    <submittedName>
        <fullName evidence="3">Copper amine oxidase protein</fullName>
    </submittedName>
</protein>
<feature type="domain" description="Phosphodiester glycosidase" evidence="2">
    <location>
        <begin position="148"/>
        <end position="254"/>
    </location>
</feature>
<proteinExistence type="predicted"/>
<dbReference type="EMBL" id="AMFJ01000193">
    <property type="protein sequence ID" value="EKE29284.1"/>
    <property type="molecule type" value="Genomic_DNA"/>
</dbReference>
<dbReference type="InterPro" id="IPR018711">
    <property type="entry name" value="NAGPA"/>
</dbReference>
<comment type="caution">
    <text evidence="3">The sequence shown here is derived from an EMBL/GenBank/DDBJ whole genome shotgun (WGS) entry which is preliminary data.</text>
</comment>
<sequence length="335" mass="39486">MKKTLLSILLLLPLTVSANTLVDTTISWHKIKAIKIIKNTWFKIIVWISWSWESLESMVTRYGWVSWINWAYFCPADYKDQCPAWNKSYADRISNSFDWSYAKDDTWPERVIFALDVNQDPFLFQKAHDYSKWRNDEFLVGKTINFDRRWDIYNWIGNHPLLLENGISKINESWAIDAKMKSVSLKNFICSTQDGNTIYMWWIEWVTIYQVPDILKSLGCYNAVNMDSGGSTAMVHNWKYVRWPGRNIMDAWIVIPDKNYPAKIAVNEDPVTKRAAEKLKLQLDERLASLDDFTKKQKYFALSSRLWQMARALPVESKKRRLLEGLKNEIDRTIQ</sequence>
<accession>K2GG02</accession>
<reference evidence="3" key="1">
    <citation type="journal article" date="2012" name="Science">
        <title>Fermentation, hydrogen, and sulfur metabolism in multiple uncultivated bacterial phyla.</title>
        <authorList>
            <person name="Wrighton K.C."/>
            <person name="Thomas B.C."/>
            <person name="Sharon I."/>
            <person name="Miller C.S."/>
            <person name="Castelle C.J."/>
            <person name="VerBerkmoes N.C."/>
            <person name="Wilkins M.J."/>
            <person name="Hettich R.L."/>
            <person name="Lipton M.S."/>
            <person name="Williams K.H."/>
            <person name="Long P.E."/>
            <person name="Banfield J.F."/>
        </authorList>
    </citation>
    <scope>NUCLEOTIDE SEQUENCE [LARGE SCALE GENOMIC DNA]</scope>
</reference>
<organism evidence="3">
    <name type="scientific">uncultured bacterium</name>
    <name type="common">gcode 4</name>
    <dbReference type="NCBI Taxonomy" id="1234023"/>
    <lineage>
        <taxon>Bacteria</taxon>
        <taxon>environmental samples</taxon>
    </lineage>
</organism>